<dbReference type="AlphaFoldDB" id="A0A5B8V3R1"/>
<keyword evidence="7" id="KW-0732">Signal</keyword>
<proteinExistence type="predicted"/>
<evidence type="ECO:0000256" key="4">
    <source>
        <dbReference type="ARBA" id="ARBA00023136"/>
    </source>
</evidence>
<evidence type="ECO:0000256" key="1">
    <source>
        <dbReference type="ARBA" id="ARBA00004442"/>
    </source>
</evidence>
<keyword evidence="9" id="KW-1185">Reference proteome</keyword>
<name>A0A5B8V3R1_9BACT</name>
<dbReference type="PANTHER" id="PTHR30026:SF20">
    <property type="entry name" value="OUTER MEMBRANE PROTEIN TOLC"/>
    <property type="match status" value="1"/>
</dbReference>
<organism evidence="8 9">
    <name type="scientific">Panacibacter ginsenosidivorans</name>
    <dbReference type="NCBI Taxonomy" id="1813871"/>
    <lineage>
        <taxon>Bacteria</taxon>
        <taxon>Pseudomonadati</taxon>
        <taxon>Bacteroidota</taxon>
        <taxon>Chitinophagia</taxon>
        <taxon>Chitinophagales</taxon>
        <taxon>Chitinophagaceae</taxon>
        <taxon>Panacibacter</taxon>
    </lineage>
</organism>
<sequence length="412" mass="46998">MLKSLLLFFLVAFSVPVVAQEKNLDYYISAGIQNSPLLKDYNNQQQSNQVDSLRILASLKPQVNGVSNNSYAPVIGGWGYDNAITNSANISALITVTKTILSKANVNTQFESISLQNKALNISGKITEQDFKKAITSQYITVYGLWQQYSFNKELYDLLKKEETILKVLTEKAVYRQTDYLTFLVTVQQQELQITQIKQQYQNEFATLNYICGLQDTSFVVIAAPALEPTMLTEIEQTIFYQQYQTDSLKLKNQDALIDYNYKPKLNLYTDGGYLSSLAVTPYKNFGISAGVSLNVPIYDGKQKKMQHDKINIAEQTRQHYRDYFTTQYNQQIAQLQQQLQSTQQLIDNANTQIKFSEGLMEANRKLLATGDARIVDYLVAISNYLNAKNIITQSTVNKLQIINQLNYWNRK</sequence>
<dbReference type="Gene3D" id="1.20.1600.10">
    <property type="entry name" value="Outer membrane efflux proteins (OEP)"/>
    <property type="match status" value="1"/>
</dbReference>
<comment type="subcellular location">
    <subcellularLocation>
        <location evidence="1">Cell outer membrane</location>
    </subcellularLocation>
</comment>
<keyword evidence="6" id="KW-0175">Coiled coil</keyword>
<evidence type="ECO:0000256" key="6">
    <source>
        <dbReference type="SAM" id="Coils"/>
    </source>
</evidence>
<accession>A0A5B8V3R1</accession>
<dbReference type="GO" id="GO:0015288">
    <property type="term" value="F:porin activity"/>
    <property type="evidence" value="ECO:0007669"/>
    <property type="project" value="TreeGrafter"/>
</dbReference>
<keyword evidence="5" id="KW-0998">Cell outer membrane</keyword>
<keyword evidence="2" id="KW-1134">Transmembrane beta strand</keyword>
<dbReference type="RefSeq" id="WP_147187642.1">
    <property type="nucleotide sequence ID" value="NZ_CP042435.1"/>
</dbReference>
<dbReference type="GO" id="GO:0015562">
    <property type="term" value="F:efflux transmembrane transporter activity"/>
    <property type="evidence" value="ECO:0007669"/>
    <property type="project" value="InterPro"/>
</dbReference>
<dbReference type="GO" id="GO:1990281">
    <property type="term" value="C:efflux pump complex"/>
    <property type="evidence" value="ECO:0007669"/>
    <property type="project" value="TreeGrafter"/>
</dbReference>
<evidence type="ECO:0000256" key="5">
    <source>
        <dbReference type="ARBA" id="ARBA00023237"/>
    </source>
</evidence>
<dbReference type="Proteomes" id="UP000321533">
    <property type="component" value="Chromosome"/>
</dbReference>
<evidence type="ECO:0000313" key="8">
    <source>
        <dbReference type="EMBL" id="QEC65842.1"/>
    </source>
</evidence>
<dbReference type="KEGG" id="pgin:FRZ67_00435"/>
<evidence type="ECO:0000256" key="3">
    <source>
        <dbReference type="ARBA" id="ARBA00022692"/>
    </source>
</evidence>
<feature type="signal peptide" evidence="7">
    <location>
        <begin position="1"/>
        <end position="19"/>
    </location>
</feature>
<evidence type="ECO:0000313" key="9">
    <source>
        <dbReference type="Proteomes" id="UP000321533"/>
    </source>
</evidence>
<dbReference type="GO" id="GO:0009279">
    <property type="term" value="C:cell outer membrane"/>
    <property type="evidence" value="ECO:0007669"/>
    <property type="project" value="UniProtKB-SubCell"/>
</dbReference>
<dbReference type="PANTHER" id="PTHR30026">
    <property type="entry name" value="OUTER MEMBRANE PROTEIN TOLC"/>
    <property type="match status" value="1"/>
</dbReference>
<feature type="chain" id="PRO_5022676146" evidence="7">
    <location>
        <begin position="20"/>
        <end position="412"/>
    </location>
</feature>
<dbReference type="InterPro" id="IPR051906">
    <property type="entry name" value="TolC-like"/>
</dbReference>
<feature type="coiled-coil region" evidence="6">
    <location>
        <begin position="326"/>
        <end position="353"/>
    </location>
</feature>
<dbReference type="SUPFAM" id="SSF56954">
    <property type="entry name" value="Outer membrane efflux proteins (OEP)"/>
    <property type="match status" value="1"/>
</dbReference>
<evidence type="ECO:0000256" key="2">
    <source>
        <dbReference type="ARBA" id="ARBA00022452"/>
    </source>
</evidence>
<gene>
    <name evidence="8" type="ORF">FRZ67_00435</name>
</gene>
<evidence type="ECO:0000256" key="7">
    <source>
        <dbReference type="SAM" id="SignalP"/>
    </source>
</evidence>
<protein>
    <submittedName>
        <fullName evidence="8">TolC family protein</fullName>
    </submittedName>
</protein>
<keyword evidence="3" id="KW-0812">Transmembrane</keyword>
<reference evidence="8 9" key="1">
    <citation type="journal article" date="2016" name="Int. J. Syst. Evol. Microbiol.">
        <title>Panacibacter ginsenosidivorans gen. nov., sp. nov., with ginsenoside converting activity isolated from soil of a ginseng field.</title>
        <authorList>
            <person name="Siddiqi M.Z."/>
            <person name="Muhammad Shafi S."/>
            <person name="Choi K.D."/>
            <person name="Im W.T."/>
        </authorList>
    </citation>
    <scope>NUCLEOTIDE SEQUENCE [LARGE SCALE GENOMIC DNA]</scope>
    <source>
        <strain evidence="8 9">Gsoil1550</strain>
    </source>
</reference>
<keyword evidence="4" id="KW-0472">Membrane</keyword>
<dbReference type="OrthoDB" id="1091220at2"/>
<dbReference type="EMBL" id="CP042435">
    <property type="protein sequence ID" value="QEC65842.1"/>
    <property type="molecule type" value="Genomic_DNA"/>
</dbReference>